<evidence type="ECO:0000313" key="3">
    <source>
        <dbReference type="Proteomes" id="UP001209540"/>
    </source>
</evidence>
<dbReference type="EMBL" id="JAIXMP010000031">
    <property type="protein sequence ID" value="KAI9251005.1"/>
    <property type="molecule type" value="Genomic_DNA"/>
</dbReference>
<evidence type="ECO:0000256" key="1">
    <source>
        <dbReference type="SAM" id="Coils"/>
    </source>
</evidence>
<keyword evidence="3" id="KW-1185">Reference proteome</keyword>
<organism evidence="2 3">
    <name type="scientific">Phascolomyces articulosus</name>
    <dbReference type="NCBI Taxonomy" id="60185"/>
    <lineage>
        <taxon>Eukaryota</taxon>
        <taxon>Fungi</taxon>
        <taxon>Fungi incertae sedis</taxon>
        <taxon>Mucoromycota</taxon>
        <taxon>Mucoromycotina</taxon>
        <taxon>Mucoromycetes</taxon>
        <taxon>Mucorales</taxon>
        <taxon>Lichtheimiaceae</taxon>
        <taxon>Phascolomyces</taxon>
    </lineage>
</organism>
<protein>
    <submittedName>
        <fullName evidence="2">Uncharacterized protein</fullName>
    </submittedName>
</protein>
<dbReference type="AlphaFoldDB" id="A0AAD5K153"/>
<keyword evidence="1" id="KW-0175">Coiled coil</keyword>
<reference evidence="2" key="2">
    <citation type="submission" date="2023-02" db="EMBL/GenBank/DDBJ databases">
        <authorList>
            <consortium name="DOE Joint Genome Institute"/>
            <person name="Mondo S.J."/>
            <person name="Chang Y."/>
            <person name="Wang Y."/>
            <person name="Ahrendt S."/>
            <person name="Andreopoulos W."/>
            <person name="Barry K."/>
            <person name="Beard J."/>
            <person name="Benny G.L."/>
            <person name="Blankenship S."/>
            <person name="Bonito G."/>
            <person name="Cuomo C."/>
            <person name="Desiro A."/>
            <person name="Gervers K.A."/>
            <person name="Hundley H."/>
            <person name="Kuo A."/>
            <person name="LaButti K."/>
            <person name="Lang B.F."/>
            <person name="Lipzen A."/>
            <person name="O'Donnell K."/>
            <person name="Pangilinan J."/>
            <person name="Reynolds N."/>
            <person name="Sandor L."/>
            <person name="Smith M.W."/>
            <person name="Tsang A."/>
            <person name="Grigoriev I.V."/>
            <person name="Stajich J.E."/>
            <person name="Spatafora J.W."/>
        </authorList>
    </citation>
    <scope>NUCLEOTIDE SEQUENCE</scope>
    <source>
        <strain evidence="2">RSA 2281</strain>
    </source>
</reference>
<evidence type="ECO:0000313" key="2">
    <source>
        <dbReference type="EMBL" id="KAI9251005.1"/>
    </source>
</evidence>
<gene>
    <name evidence="2" type="ORF">BDA99DRAFT_444766</name>
</gene>
<name>A0AAD5K153_9FUNG</name>
<sequence>MVATLKELLEKQKFLLKNLQVEKQHCQSDNKALSKRIQVVTTESRHRTKDIEQLRKRGVDTLVMLLKGEKVKNISKKIQQLQQDIHTLASSLLEQCDTDVATKAFSIFWLNLKEPIAAMGDPLPLKRILTLTEKFMMDVLVDLFILNENPGFNIQEKYHQLSVWIYDNATDPEDTYLGGLLRQEIARICDRCRKDKTSDLYQTHCEVLQNKWKYMYSGLVKAFPFVYQNDKAEPDIKKHYGARVHSLVEQAIDIGMSIRSQAMDIYAVAVEEGTQALDTGMMLDVDGHTSGTIALCIFPPILASAPISSDVDTSLVLAVGRMLCI</sequence>
<dbReference type="Proteomes" id="UP001209540">
    <property type="component" value="Unassembled WGS sequence"/>
</dbReference>
<feature type="coiled-coil region" evidence="1">
    <location>
        <begin position="2"/>
        <end position="36"/>
    </location>
</feature>
<proteinExistence type="predicted"/>
<accession>A0AAD5K153</accession>
<reference evidence="2" key="1">
    <citation type="journal article" date="2022" name="IScience">
        <title>Evolution of zygomycete secretomes and the origins of terrestrial fungal ecologies.</title>
        <authorList>
            <person name="Chang Y."/>
            <person name="Wang Y."/>
            <person name="Mondo S."/>
            <person name="Ahrendt S."/>
            <person name="Andreopoulos W."/>
            <person name="Barry K."/>
            <person name="Beard J."/>
            <person name="Benny G.L."/>
            <person name="Blankenship S."/>
            <person name="Bonito G."/>
            <person name="Cuomo C."/>
            <person name="Desiro A."/>
            <person name="Gervers K.A."/>
            <person name="Hundley H."/>
            <person name="Kuo A."/>
            <person name="LaButti K."/>
            <person name="Lang B.F."/>
            <person name="Lipzen A."/>
            <person name="O'Donnell K."/>
            <person name="Pangilinan J."/>
            <person name="Reynolds N."/>
            <person name="Sandor L."/>
            <person name="Smith M.E."/>
            <person name="Tsang A."/>
            <person name="Grigoriev I.V."/>
            <person name="Stajich J.E."/>
            <person name="Spatafora J.W."/>
        </authorList>
    </citation>
    <scope>NUCLEOTIDE SEQUENCE</scope>
    <source>
        <strain evidence="2">RSA 2281</strain>
    </source>
</reference>
<comment type="caution">
    <text evidence="2">The sequence shown here is derived from an EMBL/GenBank/DDBJ whole genome shotgun (WGS) entry which is preliminary data.</text>
</comment>